<dbReference type="AlphaFoldDB" id="A0AAE1CFF8"/>
<sequence length="75" mass="8191">MAKSARASSNKVNNQKLKKNVFGPVETARLARLSAKIAEISALPKAPRPVAKAEKVADEGVFFFLSDLSAHRLWL</sequence>
<name>A0AAE1CFF8_9PEZI</name>
<dbReference type="GO" id="GO:0030687">
    <property type="term" value="C:preribosome, large subunit precursor"/>
    <property type="evidence" value="ECO:0007669"/>
    <property type="project" value="TreeGrafter"/>
</dbReference>
<proteinExistence type="predicted"/>
<feature type="domain" description="DUF2423" evidence="1">
    <location>
        <begin position="1"/>
        <end position="40"/>
    </location>
</feature>
<dbReference type="EMBL" id="JAULSO010000001">
    <property type="protein sequence ID" value="KAK3692591.1"/>
    <property type="molecule type" value="Genomic_DNA"/>
</dbReference>
<dbReference type="PANTHER" id="PTHR28219:SF1">
    <property type="entry name" value="UPF0642 PROTEIN YBL028C"/>
    <property type="match status" value="1"/>
</dbReference>
<keyword evidence="3" id="KW-1185">Reference proteome</keyword>
<dbReference type="Pfam" id="PF10338">
    <property type="entry name" value="YBL028C_N"/>
    <property type="match status" value="1"/>
</dbReference>
<accession>A0AAE1CFF8</accession>
<gene>
    <name evidence="2" type="ORF">B0T22DRAFT_447645</name>
</gene>
<dbReference type="Proteomes" id="UP001270362">
    <property type="component" value="Unassembled WGS sequence"/>
</dbReference>
<dbReference type="PANTHER" id="PTHR28219">
    <property type="entry name" value="UPF0642 PROTEIN YBL028C"/>
    <property type="match status" value="1"/>
</dbReference>
<protein>
    <recommendedName>
        <fullName evidence="1">DUF2423 domain-containing protein</fullName>
    </recommendedName>
</protein>
<evidence type="ECO:0000259" key="1">
    <source>
        <dbReference type="Pfam" id="PF10338"/>
    </source>
</evidence>
<evidence type="ECO:0000313" key="2">
    <source>
        <dbReference type="EMBL" id="KAK3692591.1"/>
    </source>
</evidence>
<comment type="caution">
    <text evidence="2">The sequence shown here is derived from an EMBL/GenBank/DDBJ whole genome shotgun (WGS) entry which is preliminary data.</text>
</comment>
<reference evidence="2" key="2">
    <citation type="submission" date="2023-06" db="EMBL/GenBank/DDBJ databases">
        <authorList>
            <consortium name="Lawrence Berkeley National Laboratory"/>
            <person name="Haridas S."/>
            <person name="Hensen N."/>
            <person name="Bonometti L."/>
            <person name="Westerberg I."/>
            <person name="Brannstrom I.O."/>
            <person name="Guillou S."/>
            <person name="Cros-Aarteil S."/>
            <person name="Calhoun S."/>
            <person name="Kuo A."/>
            <person name="Mondo S."/>
            <person name="Pangilinan J."/>
            <person name="Riley R."/>
            <person name="Labutti K."/>
            <person name="Andreopoulos B."/>
            <person name="Lipzen A."/>
            <person name="Chen C."/>
            <person name="Yanf M."/>
            <person name="Daum C."/>
            <person name="Ng V."/>
            <person name="Clum A."/>
            <person name="Steindorff A."/>
            <person name="Ohm R."/>
            <person name="Martin F."/>
            <person name="Silar P."/>
            <person name="Natvig D."/>
            <person name="Lalanne C."/>
            <person name="Gautier V."/>
            <person name="Ament-Velasquez S.L."/>
            <person name="Kruys A."/>
            <person name="Hutchinson M.I."/>
            <person name="Powell A.J."/>
            <person name="Barry K."/>
            <person name="Miller A.N."/>
            <person name="Grigoriev I.V."/>
            <person name="Debuchy R."/>
            <person name="Gladieux P."/>
            <person name="Thoren M.H."/>
            <person name="Johannesson H."/>
        </authorList>
    </citation>
    <scope>NUCLEOTIDE SEQUENCE</scope>
    <source>
        <strain evidence="2">CBS 314.62</strain>
    </source>
</reference>
<organism evidence="2 3">
    <name type="scientific">Podospora appendiculata</name>
    <dbReference type="NCBI Taxonomy" id="314037"/>
    <lineage>
        <taxon>Eukaryota</taxon>
        <taxon>Fungi</taxon>
        <taxon>Dikarya</taxon>
        <taxon>Ascomycota</taxon>
        <taxon>Pezizomycotina</taxon>
        <taxon>Sordariomycetes</taxon>
        <taxon>Sordariomycetidae</taxon>
        <taxon>Sordariales</taxon>
        <taxon>Podosporaceae</taxon>
        <taxon>Podospora</taxon>
    </lineage>
</organism>
<dbReference type="InterPro" id="IPR019434">
    <property type="entry name" value="DUF2423"/>
</dbReference>
<evidence type="ECO:0000313" key="3">
    <source>
        <dbReference type="Proteomes" id="UP001270362"/>
    </source>
</evidence>
<reference evidence="2" key="1">
    <citation type="journal article" date="2023" name="Mol. Phylogenet. Evol.">
        <title>Genome-scale phylogeny and comparative genomics of the fungal order Sordariales.</title>
        <authorList>
            <person name="Hensen N."/>
            <person name="Bonometti L."/>
            <person name="Westerberg I."/>
            <person name="Brannstrom I.O."/>
            <person name="Guillou S."/>
            <person name="Cros-Aarteil S."/>
            <person name="Calhoun S."/>
            <person name="Haridas S."/>
            <person name="Kuo A."/>
            <person name="Mondo S."/>
            <person name="Pangilinan J."/>
            <person name="Riley R."/>
            <person name="LaButti K."/>
            <person name="Andreopoulos B."/>
            <person name="Lipzen A."/>
            <person name="Chen C."/>
            <person name="Yan M."/>
            <person name="Daum C."/>
            <person name="Ng V."/>
            <person name="Clum A."/>
            <person name="Steindorff A."/>
            <person name="Ohm R.A."/>
            <person name="Martin F."/>
            <person name="Silar P."/>
            <person name="Natvig D.O."/>
            <person name="Lalanne C."/>
            <person name="Gautier V."/>
            <person name="Ament-Velasquez S.L."/>
            <person name="Kruys A."/>
            <person name="Hutchinson M.I."/>
            <person name="Powell A.J."/>
            <person name="Barry K."/>
            <person name="Miller A.N."/>
            <person name="Grigoriev I.V."/>
            <person name="Debuchy R."/>
            <person name="Gladieux P."/>
            <person name="Hiltunen Thoren M."/>
            <person name="Johannesson H."/>
        </authorList>
    </citation>
    <scope>NUCLEOTIDE SEQUENCE</scope>
    <source>
        <strain evidence="2">CBS 314.62</strain>
    </source>
</reference>